<dbReference type="SUPFAM" id="SSF103473">
    <property type="entry name" value="MFS general substrate transporter"/>
    <property type="match status" value="1"/>
</dbReference>
<dbReference type="Proteomes" id="UP000247978">
    <property type="component" value="Unassembled WGS sequence"/>
</dbReference>
<proteinExistence type="predicted"/>
<evidence type="ECO:0008006" key="4">
    <source>
        <dbReference type="Google" id="ProtNLM"/>
    </source>
</evidence>
<feature type="transmembrane region" description="Helical" evidence="1">
    <location>
        <begin position="22"/>
        <end position="42"/>
    </location>
</feature>
<keyword evidence="3" id="KW-1185">Reference proteome</keyword>
<sequence>MRLTKTTRRYVLITVFMEFDPIWIMAVLILGNVGATFIRVALSNSISKTLPKDSVGIGMGFFSMFNFIAGAAATGMIGAFLEKGLSFTVFQPFIYSGLSARYSSLFLVFTFISMIIIPGFAYISKSNRSR</sequence>
<dbReference type="OrthoDB" id="2403626at2"/>
<name>A0A2V3WB56_9BACI</name>
<accession>A0A2V3WB56</accession>
<keyword evidence="1" id="KW-1133">Transmembrane helix</keyword>
<feature type="transmembrane region" description="Helical" evidence="1">
    <location>
        <begin position="54"/>
        <end position="81"/>
    </location>
</feature>
<evidence type="ECO:0000256" key="1">
    <source>
        <dbReference type="SAM" id="Phobius"/>
    </source>
</evidence>
<comment type="caution">
    <text evidence="2">The sequence shown here is derived from an EMBL/GenBank/DDBJ whole genome shotgun (WGS) entry which is preliminary data.</text>
</comment>
<evidence type="ECO:0000313" key="3">
    <source>
        <dbReference type="Proteomes" id="UP000247978"/>
    </source>
</evidence>
<organism evidence="2 3">
    <name type="scientific">Pseudogracilibacillus auburnensis</name>
    <dbReference type="NCBI Taxonomy" id="1494959"/>
    <lineage>
        <taxon>Bacteria</taxon>
        <taxon>Bacillati</taxon>
        <taxon>Bacillota</taxon>
        <taxon>Bacilli</taxon>
        <taxon>Bacillales</taxon>
        <taxon>Bacillaceae</taxon>
        <taxon>Pseudogracilibacillus</taxon>
    </lineage>
</organism>
<keyword evidence="1" id="KW-0472">Membrane</keyword>
<dbReference type="EMBL" id="QJJQ01000001">
    <property type="protein sequence ID" value="PXW90438.1"/>
    <property type="molecule type" value="Genomic_DNA"/>
</dbReference>
<gene>
    <name evidence="2" type="ORF">DFR56_101350</name>
</gene>
<reference evidence="2 3" key="1">
    <citation type="submission" date="2018-05" db="EMBL/GenBank/DDBJ databases">
        <title>Genomic Encyclopedia of Type Strains, Phase IV (KMG-IV): sequencing the most valuable type-strain genomes for metagenomic binning, comparative biology and taxonomic classification.</title>
        <authorList>
            <person name="Goeker M."/>
        </authorList>
    </citation>
    <scope>NUCLEOTIDE SEQUENCE [LARGE SCALE GENOMIC DNA]</scope>
    <source>
        <strain evidence="2 3">DSM 28556</strain>
    </source>
</reference>
<protein>
    <recommendedName>
        <fullName evidence="4">MFS transporter</fullName>
    </recommendedName>
</protein>
<keyword evidence="1" id="KW-0812">Transmembrane</keyword>
<dbReference type="InterPro" id="IPR036259">
    <property type="entry name" value="MFS_trans_sf"/>
</dbReference>
<feature type="transmembrane region" description="Helical" evidence="1">
    <location>
        <begin position="101"/>
        <end position="123"/>
    </location>
</feature>
<dbReference type="AlphaFoldDB" id="A0A2V3WB56"/>
<evidence type="ECO:0000313" key="2">
    <source>
        <dbReference type="EMBL" id="PXW90438.1"/>
    </source>
</evidence>